<evidence type="ECO:0000313" key="4">
    <source>
        <dbReference type="Proteomes" id="UP000191980"/>
    </source>
</evidence>
<organism evidence="3 4">
    <name type="scientific">Methyloprofundus sedimenti</name>
    <dbReference type="NCBI Taxonomy" id="1420851"/>
    <lineage>
        <taxon>Bacteria</taxon>
        <taxon>Pseudomonadati</taxon>
        <taxon>Pseudomonadota</taxon>
        <taxon>Gammaproteobacteria</taxon>
        <taxon>Methylococcales</taxon>
        <taxon>Methylococcaceae</taxon>
        <taxon>Methyloprofundus</taxon>
    </lineage>
</organism>
<dbReference type="AlphaFoldDB" id="A0A1V8M1W1"/>
<accession>A0A1V8M1W1</accession>
<evidence type="ECO:0000256" key="2">
    <source>
        <dbReference type="ARBA" id="ARBA00023231"/>
    </source>
</evidence>
<proteinExistence type="inferred from homology"/>
<dbReference type="GO" id="GO:0009399">
    <property type="term" value="P:nitrogen fixation"/>
    <property type="evidence" value="ECO:0007669"/>
    <property type="project" value="InterPro"/>
</dbReference>
<evidence type="ECO:0000256" key="1">
    <source>
        <dbReference type="ARBA" id="ARBA00008027"/>
    </source>
</evidence>
<gene>
    <name evidence="3" type="ORF">AU255_15055</name>
</gene>
<reference evidence="3 4" key="1">
    <citation type="submission" date="2015-12" db="EMBL/GenBank/DDBJ databases">
        <authorList>
            <person name="Shamseldin A."/>
            <person name="Moawad H."/>
            <person name="Abd El-Rahim W.M."/>
            <person name="Sadowsky M.J."/>
        </authorList>
    </citation>
    <scope>NUCLEOTIDE SEQUENCE [LARGE SCALE GENOMIC DNA]</scope>
    <source>
        <strain evidence="3 4">WF1</strain>
    </source>
</reference>
<evidence type="ECO:0000313" key="3">
    <source>
        <dbReference type="EMBL" id="OQK15544.1"/>
    </source>
</evidence>
<dbReference type="InterPro" id="IPR007415">
    <property type="entry name" value="Nitrogenase_MoFe_mat_NifZ"/>
</dbReference>
<dbReference type="Pfam" id="PF04319">
    <property type="entry name" value="NifZ"/>
    <property type="match status" value="1"/>
</dbReference>
<sequence length="161" mass="17997">MNLDGPDEGRFDFGEEVRVTRNVRNDGTYPGKEVGDILIRRGCVGNVVEVGTFLQDQVIYTVHFIKDGCMVGCRVEELIGIDEPWNPSRFEFRDKVVAKLNLAIKGKIAVPIGTEGEIEKVVRDTDPVIYHVRFPGITLQVPEASLGPRDTDQNQEITEVI</sequence>
<keyword evidence="4" id="KW-1185">Reference proteome</keyword>
<comment type="similarity">
    <text evidence="1">Belongs to the NifZ family.</text>
</comment>
<keyword evidence="2" id="KW-0535">Nitrogen fixation</keyword>
<protein>
    <submittedName>
        <fullName evidence="3">Nitrogen fixation protein NifZ</fullName>
    </submittedName>
</protein>
<dbReference type="RefSeq" id="WP_080523788.1">
    <property type="nucleotide sequence ID" value="NZ_LPUF01000003.1"/>
</dbReference>
<dbReference type="EMBL" id="LPUF01000003">
    <property type="protein sequence ID" value="OQK15544.1"/>
    <property type="molecule type" value="Genomic_DNA"/>
</dbReference>
<name>A0A1V8M1W1_9GAMM</name>
<dbReference type="Proteomes" id="UP000191980">
    <property type="component" value="Unassembled WGS sequence"/>
</dbReference>
<dbReference type="STRING" id="1420851.AU255_15055"/>
<comment type="caution">
    <text evidence="3">The sequence shown here is derived from an EMBL/GenBank/DDBJ whole genome shotgun (WGS) entry which is preliminary data.</text>
</comment>
<dbReference type="OrthoDB" id="9801083at2"/>